<dbReference type="Gene3D" id="3.10.129.10">
    <property type="entry name" value="Hotdog Thioesterase"/>
    <property type="match status" value="2"/>
</dbReference>
<keyword evidence="6" id="KW-1185">Reference proteome</keyword>
<feature type="domain" description="FAS1-like dehydratase" evidence="4">
    <location>
        <begin position="24"/>
        <end position="151"/>
    </location>
</feature>
<evidence type="ECO:0000313" key="5">
    <source>
        <dbReference type="EMBL" id="MBY6367411.1"/>
    </source>
</evidence>
<evidence type="ECO:0000313" key="6">
    <source>
        <dbReference type="Proteomes" id="UP000825228"/>
    </source>
</evidence>
<evidence type="ECO:0000256" key="2">
    <source>
        <dbReference type="SAM" id="MobiDB-lite"/>
    </source>
</evidence>
<dbReference type="CDD" id="cd03441">
    <property type="entry name" value="R_hydratase_like"/>
    <property type="match status" value="1"/>
</dbReference>
<dbReference type="Pfam" id="PF01575">
    <property type="entry name" value="MaoC_dehydratas"/>
    <property type="match status" value="1"/>
</dbReference>
<dbReference type="PANTHER" id="PTHR43841">
    <property type="entry name" value="3-HYDROXYACYL-THIOESTER DEHYDRATASE HTDX-RELATED"/>
    <property type="match status" value="1"/>
</dbReference>
<organism evidence="5 6">
    <name type="scientific">Rhodococcoides corynebacterioides</name>
    <dbReference type="NCBI Taxonomy" id="53972"/>
    <lineage>
        <taxon>Bacteria</taxon>
        <taxon>Bacillati</taxon>
        <taxon>Actinomycetota</taxon>
        <taxon>Actinomycetes</taxon>
        <taxon>Mycobacteriales</taxon>
        <taxon>Nocardiaceae</taxon>
        <taxon>Rhodococcoides</taxon>
    </lineage>
</organism>
<dbReference type="Pfam" id="PF13452">
    <property type="entry name" value="FAS1_DH_region"/>
    <property type="match status" value="1"/>
</dbReference>
<dbReference type="InterPro" id="IPR029069">
    <property type="entry name" value="HotDog_dom_sf"/>
</dbReference>
<proteinExistence type="inferred from homology"/>
<accession>A0ABS7P4Q4</accession>
<evidence type="ECO:0000256" key="1">
    <source>
        <dbReference type="ARBA" id="ARBA00005254"/>
    </source>
</evidence>
<dbReference type="Proteomes" id="UP000825228">
    <property type="component" value="Unassembled WGS sequence"/>
</dbReference>
<comment type="caution">
    <text evidence="5">The sequence shown here is derived from an EMBL/GenBank/DDBJ whole genome shotgun (WGS) entry which is preliminary data.</text>
</comment>
<name>A0ABS7P4Q4_9NOCA</name>
<feature type="domain" description="MaoC-like" evidence="3">
    <location>
        <begin position="232"/>
        <end position="328"/>
    </location>
</feature>
<dbReference type="EMBL" id="JABUBU010000009">
    <property type="protein sequence ID" value="MBY6367411.1"/>
    <property type="molecule type" value="Genomic_DNA"/>
</dbReference>
<protein>
    <submittedName>
        <fullName evidence="5">MaoC family dehydratase N-terminal domain-containing protein</fullName>
    </submittedName>
</protein>
<feature type="region of interest" description="Disordered" evidence="2">
    <location>
        <begin position="186"/>
        <end position="218"/>
    </location>
</feature>
<evidence type="ECO:0000259" key="3">
    <source>
        <dbReference type="Pfam" id="PF01575"/>
    </source>
</evidence>
<comment type="similarity">
    <text evidence="1">Belongs to the enoyl-CoA hydratase/isomerase family.</text>
</comment>
<evidence type="ECO:0000259" key="4">
    <source>
        <dbReference type="Pfam" id="PF13452"/>
    </source>
</evidence>
<dbReference type="PANTHER" id="PTHR43841:SF3">
    <property type="entry name" value="(3R)-HYDROXYACYL-ACP DEHYDRATASE SUBUNIT HADB"/>
    <property type="match status" value="1"/>
</dbReference>
<reference evidence="5 6" key="1">
    <citation type="submission" date="2020-06" db="EMBL/GenBank/DDBJ databases">
        <title>Taxonomy, biology and ecology of Rhodococcus bacteria occurring in California pistachio and other woody hosts as revealed by genome sequence analyses.</title>
        <authorList>
            <person name="Gai Y."/>
            <person name="Riely B."/>
        </authorList>
    </citation>
    <scope>NUCLEOTIDE SEQUENCE [LARGE SCALE GENOMIC DNA]</scope>
    <source>
        <strain evidence="5 6">BP-281</strain>
    </source>
</reference>
<dbReference type="InterPro" id="IPR039569">
    <property type="entry name" value="FAS1-like_DH_region"/>
</dbReference>
<dbReference type="NCBIfam" id="NF040620">
    <property type="entry name" value="fused_HadA_HadB"/>
    <property type="match status" value="1"/>
</dbReference>
<sequence length="359" mass="38855">MTAETLADAPATQENDPAQHAMDMVGYHYRADDHYEVGREKVREYAKAVRDFHPVHWTEEGAADRGYPALMAPPTFFSLVGILAQQKLLGRIAAGYDLTRMLQTDQYVEYYGPVLAGDRLTCDVSLDSFRKVAGRGSMVTKTVLTNQRNELAQVTYTTLLIDRPTDGDRAIEDAARGMVMAGMFGPDLASGDEPTTNPDGDDLEASYDPPVRVPFRGSPTRRFEDVSVGDVLPRRTVSLTRGDLINYAGVVGDNNPVHWSDSFAAMLGLETVVAHGMLTMGLGTGFVSEWVGDPGALKDSTVRFTSPVLVPPVGHTEVTIDGTVKSLDAETRTAVVSIDARCAGKRILGHKATATVHLA</sequence>
<dbReference type="RefSeq" id="WP_222684699.1">
    <property type="nucleotide sequence ID" value="NZ_JABUBT010000010.1"/>
</dbReference>
<dbReference type="InterPro" id="IPR002539">
    <property type="entry name" value="MaoC-like_dom"/>
</dbReference>
<dbReference type="SUPFAM" id="SSF54637">
    <property type="entry name" value="Thioesterase/thiol ester dehydrase-isomerase"/>
    <property type="match status" value="2"/>
</dbReference>
<gene>
    <name evidence="5" type="ORF">HQ603_11650</name>
</gene>